<organism evidence="1">
    <name type="scientific">freshwater metagenome</name>
    <dbReference type="NCBI Taxonomy" id="449393"/>
    <lineage>
        <taxon>unclassified sequences</taxon>
        <taxon>metagenomes</taxon>
        <taxon>ecological metagenomes</taxon>
    </lineage>
</organism>
<sequence length="224" mass="23865">MGTATFTGQAIGEITGAGFYDNTKTDFSSLLTEEDAARFNLGLSGDDGIAVMLGALKAAPRITGTPASVANYAKLYQPTYASTTPMVLLSNEADRLVLAGNAVQYNDRAQAAYQARLDTWNSQSGVKKGAKPLPNTLSIYAITPETYTKYTAAGLPNLAAAPAVSGVGHQSFTVKQSMTWVALMEISAYAKRVPSATVAQKYLAKTPYLSIDLDFRPGELKYEK</sequence>
<name>A0A6J7PY96_9ZZZZ</name>
<dbReference type="AlphaFoldDB" id="A0A6J7PY96"/>
<dbReference type="EMBL" id="CAFBPB010000133">
    <property type="protein sequence ID" value="CAB5009625.1"/>
    <property type="molecule type" value="Genomic_DNA"/>
</dbReference>
<evidence type="ECO:0000313" key="1">
    <source>
        <dbReference type="EMBL" id="CAB5009625.1"/>
    </source>
</evidence>
<gene>
    <name evidence="1" type="ORF">UFOPK4049_00958</name>
</gene>
<proteinExistence type="predicted"/>
<accession>A0A6J7PY96</accession>
<reference evidence="1" key="1">
    <citation type="submission" date="2020-05" db="EMBL/GenBank/DDBJ databases">
        <authorList>
            <person name="Chiriac C."/>
            <person name="Salcher M."/>
            <person name="Ghai R."/>
            <person name="Kavagutti S V."/>
        </authorList>
    </citation>
    <scope>NUCLEOTIDE SEQUENCE</scope>
</reference>
<protein>
    <submittedName>
        <fullName evidence="1">Unannotated protein</fullName>
    </submittedName>
</protein>